<comment type="caution">
    <text evidence="1">The sequence shown here is derived from an EMBL/GenBank/DDBJ whole genome shotgun (WGS) entry which is preliminary data.</text>
</comment>
<evidence type="ECO:0000313" key="2">
    <source>
        <dbReference type="Proteomes" id="UP000236370"/>
    </source>
</evidence>
<proteinExistence type="predicted"/>
<feature type="non-terminal residue" evidence="1">
    <location>
        <position position="1"/>
    </location>
</feature>
<dbReference type="EMBL" id="NBAG03000225">
    <property type="protein sequence ID" value="PNI73940.1"/>
    <property type="molecule type" value="Genomic_DNA"/>
</dbReference>
<dbReference type="AlphaFoldDB" id="A0A2J8NQ98"/>
<reference evidence="1 2" key="1">
    <citation type="submission" date="2017-12" db="EMBL/GenBank/DDBJ databases">
        <title>High-resolution comparative analysis of great ape genomes.</title>
        <authorList>
            <person name="Pollen A."/>
            <person name="Hastie A."/>
            <person name="Hormozdiari F."/>
            <person name="Dougherty M."/>
            <person name="Liu R."/>
            <person name="Chaisson M."/>
            <person name="Hoppe E."/>
            <person name="Hill C."/>
            <person name="Pang A."/>
            <person name="Hillier L."/>
            <person name="Baker C."/>
            <person name="Armstrong J."/>
            <person name="Shendure J."/>
            <person name="Paten B."/>
            <person name="Wilson R."/>
            <person name="Chao H."/>
            <person name="Schneider V."/>
            <person name="Ventura M."/>
            <person name="Kronenberg Z."/>
            <person name="Murali S."/>
            <person name="Gordon D."/>
            <person name="Cantsilieris S."/>
            <person name="Munson K."/>
            <person name="Nelson B."/>
            <person name="Raja A."/>
            <person name="Underwood J."/>
            <person name="Diekhans M."/>
            <person name="Fiddes I."/>
            <person name="Haussler D."/>
            <person name="Eichler E."/>
        </authorList>
    </citation>
    <scope>NUCLEOTIDE SEQUENCE [LARGE SCALE GENOMIC DNA]</scope>
    <source>
        <strain evidence="1">Yerkes chimp pedigree #C0471</strain>
    </source>
</reference>
<sequence length="68" mass="8080">KKDSSSVIQFMSRAKVKVDPALRVVEIAHGNPEEVTMGFFRRRYKEIIEAEKNRKENEDSWDWVQKNQ</sequence>
<name>A0A2J8NQ98_PANTR</name>
<protein>
    <submittedName>
        <fullName evidence="1">ITGA9 isoform 4</fullName>
    </submittedName>
</protein>
<accession>A0A2J8NQ98</accession>
<dbReference type="Proteomes" id="UP000236370">
    <property type="component" value="Unassembled WGS sequence"/>
</dbReference>
<evidence type="ECO:0000313" key="1">
    <source>
        <dbReference type="EMBL" id="PNI73940.1"/>
    </source>
</evidence>
<organism evidence="1 2">
    <name type="scientific">Pan troglodytes</name>
    <name type="common">Chimpanzee</name>
    <dbReference type="NCBI Taxonomy" id="9598"/>
    <lineage>
        <taxon>Eukaryota</taxon>
        <taxon>Metazoa</taxon>
        <taxon>Chordata</taxon>
        <taxon>Craniata</taxon>
        <taxon>Vertebrata</taxon>
        <taxon>Euteleostomi</taxon>
        <taxon>Mammalia</taxon>
        <taxon>Eutheria</taxon>
        <taxon>Euarchontoglires</taxon>
        <taxon>Primates</taxon>
        <taxon>Haplorrhini</taxon>
        <taxon>Catarrhini</taxon>
        <taxon>Hominidae</taxon>
        <taxon>Pan</taxon>
    </lineage>
</organism>
<gene>
    <name evidence="1" type="ORF">CK820_G0009070</name>
</gene>